<proteinExistence type="predicted"/>
<name>A0ABP1RBB4_9HEXA</name>
<accession>A0ABP1RBB4</accession>
<gene>
    <name evidence="1" type="ORF">ODALV1_LOCUS19998</name>
</gene>
<organism evidence="1 2">
    <name type="scientific">Orchesella dallaii</name>
    <dbReference type="NCBI Taxonomy" id="48710"/>
    <lineage>
        <taxon>Eukaryota</taxon>
        <taxon>Metazoa</taxon>
        <taxon>Ecdysozoa</taxon>
        <taxon>Arthropoda</taxon>
        <taxon>Hexapoda</taxon>
        <taxon>Collembola</taxon>
        <taxon>Entomobryomorpha</taxon>
        <taxon>Entomobryoidea</taxon>
        <taxon>Orchesellidae</taxon>
        <taxon>Orchesellinae</taxon>
        <taxon>Orchesella</taxon>
    </lineage>
</organism>
<dbReference type="EMBL" id="CAXLJM020000068">
    <property type="protein sequence ID" value="CAL8122889.1"/>
    <property type="molecule type" value="Genomic_DNA"/>
</dbReference>
<dbReference type="Proteomes" id="UP001642540">
    <property type="component" value="Unassembled WGS sequence"/>
</dbReference>
<evidence type="ECO:0000313" key="2">
    <source>
        <dbReference type="Proteomes" id="UP001642540"/>
    </source>
</evidence>
<comment type="caution">
    <text evidence="1">The sequence shown here is derived from an EMBL/GenBank/DDBJ whole genome shotgun (WGS) entry which is preliminary data.</text>
</comment>
<reference evidence="1 2" key="1">
    <citation type="submission" date="2024-08" db="EMBL/GenBank/DDBJ databases">
        <authorList>
            <person name="Cucini C."/>
            <person name="Frati F."/>
        </authorList>
    </citation>
    <scope>NUCLEOTIDE SEQUENCE [LARGE SCALE GENOMIC DNA]</scope>
</reference>
<protein>
    <submittedName>
        <fullName evidence="1">Uncharacterized protein</fullName>
    </submittedName>
</protein>
<keyword evidence="2" id="KW-1185">Reference proteome</keyword>
<sequence length="166" mass="19105">MKLLRLRYPKQKSPEGSYVHGHLFRPPYFFLSFVYYAYEKIDVYLLFSPRLNSNPPLQSNQATPSRTLPVSEQDLEGPSCISGVNYFSSPVREFIVSLTYAQRNGKELVIFKEQSKPRCFHVGCHIYTDEESASSGPFIRPWQTLLHRHGGFKNGCDIKIPYPPLT</sequence>
<evidence type="ECO:0000313" key="1">
    <source>
        <dbReference type="EMBL" id="CAL8122889.1"/>
    </source>
</evidence>